<dbReference type="EMBL" id="JAXUIC010000011">
    <property type="protein sequence ID" value="KAK4564601.1"/>
    <property type="molecule type" value="Genomic_DNA"/>
</dbReference>
<evidence type="ECO:0000313" key="2">
    <source>
        <dbReference type="Proteomes" id="UP001324115"/>
    </source>
</evidence>
<dbReference type="Proteomes" id="UP001324115">
    <property type="component" value="Unassembled WGS sequence"/>
</dbReference>
<comment type="caution">
    <text evidence="1">The sequence shown here is derived from an EMBL/GenBank/DDBJ whole genome shotgun (WGS) entry which is preliminary data.</text>
</comment>
<dbReference type="Pfam" id="PF14299">
    <property type="entry name" value="PP2"/>
    <property type="match status" value="1"/>
</dbReference>
<organism evidence="1 2">
    <name type="scientific">Quercus rubra</name>
    <name type="common">Northern red oak</name>
    <name type="synonym">Quercus borealis</name>
    <dbReference type="NCBI Taxonomy" id="3512"/>
    <lineage>
        <taxon>Eukaryota</taxon>
        <taxon>Viridiplantae</taxon>
        <taxon>Streptophyta</taxon>
        <taxon>Embryophyta</taxon>
        <taxon>Tracheophyta</taxon>
        <taxon>Spermatophyta</taxon>
        <taxon>Magnoliopsida</taxon>
        <taxon>eudicotyledons</taxon>
        <taxon>Gunneridae</taxon>
        <taxon>Pentapetalae</taxon>
        <taxon>rosids</taxon>
        <taxon>fabids</taxon>
        <taxon>Fagales</taxon>
        <taxon>Fagaceae</taxon>
        <taxon>Quercus</taxon>
    </lineage>
</organism>
<name>A0AAN7E7E5_QUERU</name>
<dbReference type="InterPro" id="IPR025886">
    <property type="entry name" value="PP2-like"/>
</dbReference>
<proteinExistence type="predicted"/>
<accession>A0AAN7E7E5</accession>
<keyword evidence="2" id="KW-1185">Reference proteome</keyword>
<reference evidence="1 2" key="1">
    <citation type="journal article" date="2023" name="G3 (Bethesda)">
        <title>A haplotype-resolved chromosome-scale genome for Quercus rubra L. provides insights into the genetics of adaptive traits for red oak species.</title>
        <authorList>
            <person name="Kapoor B."/>
            <person name="Jenkins J."/>
            <person name="Schmutz J."/>
            <person name="Zhebentyayeva T."/>
            <person name="Kuelheim C."/>
            <person name="Coggeshall M."/>
            <person name="Heim C."/>
            <person name="Lasky J.R."/>
            <person name="Leites L."/>
            <person name="Islam-Faridi N."/>
            <person name="Romero-Severson J."/>
            <person name="DeLeo V.L."/>
            <person name="Lucas S.M."/>
            <person name="Lazic D."/>
            <person name="Gailing O."/>
            <person name="Carlson J."/>
            <person name="Staton M."/>
        </authorList>
    </citation>
    <scope>NUCLEOTIDE SEQUENCE [LARGE SCALE GENOMIC DNA]</scope>
    <source>
        <strain evidence="1">Pseudo-F2</strain>
    </source>
</reference>
<dbReference type="PANTHER" id="PTHR48478">
    <property type="entry name" value="LECTIN-LIKE"/>
    <property type="match status" value="1"/>
</dbReference>
<dbReference type="AlphaFoldDB" id="A0AAN7E7E5"/>
<evidence type="ECO:0000313" key="1">
    <source>
        <dbReference type="EMBL" id="KAK4564601.1"/>
    </source>
</evidence>
<gene>
    <name evidence="1" type="ORF">RGQ29_006607</name>
</gene>
<dbReference type="InterPro" id="IPR052147">
    <property type="entry name" value="PP2-like/Lectin"/>
</dbReference>
<protein>
    <recommendedName>
        <fullName evidence="3">Phloem protein 2</fullName>
    </recommendedName>
</protein>
<sequence>MHWQKYYVDEKSKKNCFVLFAKKLSISWIDNDQYWRWIEENDTSGEVIEMAELLGVCWLNIEGKIRTIDLSPGTEYEVVFVVKMNGYQKTWKNSVTLMIILPSSKSLTRSENLSGKPVGIWIDVKVGEFRMTPENVGEITFKMGEYSSEWKGGLVLKCAIIRPKKDQPHGC</sequence>
<dbReference type="GO" id="GO:0030246">
    <property type="term" value="F:carbohydrate binding"/>
    <property type="evidence" value="ECO:0007669"/>
    <property type="project" value="InterPro"/>
</dbReference>
<dbReference type="PANTHER" id="PTHR48478:SF1">
    <property type="entry name" value="LECTIN-LIKE"/>
    <property type="match status" value="1"/>
</dbReference>
<evidence type="ECO:0008006" key="3">
    <source>
        <dbReference type="Google" id="ProtNLM"/>
    </source>
</evidence>